<feature type="domain" description="HTH tetR-type" evidence="3">
    <location>
        <begin position="17"/>
        <end position="77"/>
    </location>
</feature>
<feature type="DNA-binding region" description="H-T-H motif" evidence="2">
    <location>
        <begin position="40"/>
        <end position="59"/>
    </location>
</feature>
<dbReference type="InterPro" id="IPR009057">
    <property type="entry name" value="Homeodomain-like_sf"/>
</dbReference>
<dbReference type="InterPro" id="IPR001647">
    <property type="entry name" value="HTH_TetR"/>
</dbReference>
<evidence type="ECO:0000256" key="1">
    <source>
        <dbReference type="ARBA" id="ARBA00023125"/>
    </source>
</evidence>
<dbReference type="Pfam" id="PF17920">
    <property type="entry name" value="TetR_C_16"/>
    <property type="match status" value="1"/>
</dbReference>
<dbReference type="PANTHER" id="PTHR30055">
    <property type="entry name" value="HTH-TYPE TRANSCRIPTIONAL REGULATOR RUTR"/>
    <property type="match status" value="1"/>
</dbReference>
<evidence type="ECO:0000259" key="3">
    <source>
        <dbReference type="PROSITE" id="PS50977"/>
    </source>
</evidence>
<dbReference type="Proteomes" id="UP000470470">
    <property type="component" value="Unassembled WGS sequence"/>
</dbReference>
<dbReference type="PROSITE" id="PS50977">
    <property type="entry name" value="HTH_TETR_2"/>
    <property type="match status" value="1"/>
</dbReference>
<dbReference type="GO" id="GO:0003700">
    <property type="term" value="F:DNA-binding transcription factor activity"/>
    <property type="evidence" value="ECO:0007669"/>
    <property type="project" value="TreeGrafter"/>
</dbReference>
<dbReference type="PRINTS" id="PR00455">
    <property type="entry name" value="HTHTETR"/>
</dbReference>
<comment type="caution">
    <text evidence="4">The sequence shown here is derived from an EMBL/GenBank/DDBJ whole genome shotgun (WGS) entry which is preliminary data.</text>
</comment>
<dbReference type="InterPro" id="IPR036271">
    <property type="entry name" value="Tet_transcr_reg_TetR-rel_C_sf"/>
</dbReference>
<accession>A0A7K3WDT2</accession>
<dbReference type="Pfam" id="PF00440">
    <property type="entry name" value="TetR_N"/>
    <property type="match status" value="1"/>
</dbReference>
<organism evidence="4 5">
    <name type="scientific">Goekera deserti</name>
    <dbReference type="NCBI Taxonomy" id="2497753"/>
    <lineage>
        <taxon>Bacteria</taxon>
        <taxon>Bacillati</taxon>
        <taxon>Actinomycetota</taxon>
        <taxon>Actinomycetes</taxon>
        <taxon>Geodermatophilales</taxon>
        <taxon>Geodermatophilaceae</taxon>
        <taxon>Goekera</taxon>
    </lineage>
</organism>
<dbReference type="Gene3D" id="1.10.10.60">
    <property type="entry name" value="Homeodomain-like"/>
    <property type="match status" value="1"/>
</dbReference>
<sequence>MPGSPDVHRLTRDDRRQRSEAAILAAARQQFADAGFERTTIRGVASAAGVDPALVMQHFGSKEALFAAATRMPDEPVWGPGTSAADVPRLAIEEVLDRFEDEEGRDTALALARNCLTHPSATTAVRDDVMCDRISTMAGVIGGDDAELRAAVLNACLMGVTIARYLLELPPLASASREDVTRLLEPALAALVTAPDAD</sequence>
<keyword evidence="1 2" id="KW-0238">DNA-binding</keyword>
<evidence type="ECO:0000313" key="4">
    <source>
        <dbReference type="EMBL" id="NEL54641.1"/>
    </source>
</evidence>
<dbReference type="SUPFAM" id="SSF46689">
    <property type="entry name" value="Homeodomain-like"/>
    <property type="match status" value="1"/>
</dbReference>
<gene>
    <name evidence="4" type="ORF">G1H19_11575</name>
</gene>
<dbReference type="Gene3D" id="1.10.357.10">
    <property type="entry name" value="Tetracycline Repressor, domain 2"/>
    <property type="match status" value="1"/>
</dbReference>
<dbReference type="PANTHER" id="PTHR30055:SF235">
    <property type="entry name" value="TRANSCRIPTIONAL REGULATORY PROTEIN"/>
    <property type="match status" value="1"/>
</dbReference>
<dbReference type="InterPro" id="IPR050109">
    <property type="entry name" value="HTH-type_TetR-like_transc_reg"/>
</dbReference>
<dbReference type="InterPro" id="IPR041678">
    <property type="entry name" value="TetR_C_16"/>
</dbReference>
<protein>
    <submittedName>
        <fullName evidence="4">TetR/AcrR family transcriptional regulator</fullName>
    </submittedName>
</protein>
<proteinExistence type="predicted"/>
<keyword evidence="5" id="KW-1185">Reference proteome</keyword>
<dbReference type="SUPFAM" id="SSF48498">
    <property type="entry name" value="Tetracyclin repressor-like, C-terminal domain"/>
    <property type="match status" value="1"/>
</dbReference>
<reference evidence="4 5" key="1">
    <citation type="submission" date="2020-02" db="EMBL/GenBank/DDBJ databases">
        <title>The whole genome sequence of CPCC 205119.</title>
        <authorList>
            <person name="Jiang Z."/>
        </authorList>
    </citation>
    <scope>NUCLEOTIDE SEQUENCE [LARGE SCALE GENOMIC DNA]</scope>
    <source>
        <strain evidence="4 5">CPCC 205119</strain>
    </source>
</reference>
<evidence type="ECO:0000313" key="5">
    <source>
        <dbReference type="Proteomes" id="UP000470470"/>
    </source>
</evidence>
<dbReference type="GO" id="GO:0000976">
    <property type="term" value="F:transcription cis-regulatory region binding"/>
    <property type="evidence" value="ECO:0007669"/>
    <property type="project" value="TreeGrafter"/>
</dbReference>
<dbReference type="EMBL" id="JAAGWK010000015">
    <property type="protein sequence ID" value="NEL54641.1"/>
    <property type="molecule type" value="Genomic_DNA"/>
</dbReference>
<dbReference type="AlphaFoldDB" id="A0A7K3WDT2"/>
<dbReference type="RefSeq" id="WP_152731055.1">
    <property type="nucleotide sequence ID" value="NZ_JAABOZ010000001.1"/>
</dbReference>
<evidence type="ECO:0000256" key="2">
    <source>
        <dbReference type="PROSITE-ProRule" id="PRU00335"/>
    </source>
</evidence>
<name>A0A7K3WDT2_9ACTN</name>